<dbReference type="InterPro" id="IPR051678">
    <property type="entry name" value="AGP_Transferase"/>
</dbReference>
<dbReference type="InterPro" id="IPR011009">
    <property type="entry name" value="Kinase-like_dom_sf"/>
</dbReference>
<accession>A0A2I3EF79</accession>
<dbReference type="GO" id="GO:0016740">
    <property type="term" value="F:transferase activity"/>
    <property type="evidence" value="ECO:0007669"/>
    <property type="project" value="UniProtKB-KW"/>
</dbReference>
<dbReference type="InterPro" id="IPR041726">
    <property type="entry name" value="ACAD10_11_N"/>
</dbReference>
<dbReference type="Pfam" id="PF01636">
    <property type="entry name" value="APH"/>
    <property type="match status" value="1"/>
</dbReference>
<dbReference type="InterPro" id="IPR002575">
    <property type="entry name" value="Aminoglycoside_PTrfase"/>
</dbReference>
<name>A0A2I3EF79_9MYCO</name>
<proteinExistence type="predicted"/>
<reference evidence="2 3" key="1">
    <citation type="submission" date="2020-12" db="EMBL/GenBank/DDBJ databases">
        <title>Complete genome sequence of Mycobacterium heckeshornense JCM 15655T, closely related to a pathogenic non-tuberculous mycobacterial species Mycobacterium xenopi.</title>
        <authorList>
            <person name="Yoshida M."/>
            <person name="Fukano H."/>
            <person name="Asakura T."/>
            <person name="Suzuki M."/>
            <person name="Hoshino Y."/>
        </authorList>
    </citation>
    <scope>NUCLEOTIDE SEQUENCE [LARGE SCALE GENOMIC DNA]</scope>
    <source>
        <strain evidence="2 3">JCM 15655</strain>
    </source>
</reference>
<dbReference type="Gene3D" id="3.30.200.20">
    <property type="entry name" value="Phosphorylase Kinase, domain 1"/>
    <property type="match status" value="1"/>
</dbReference>
<dbReference type="OrthoDB" id="4524027at2"/>
<dbReference type="CDD" id="cd05154">
    <property type="entry name" value="ACAD10_11_N-like"/>
    <property type="match status" value="1"/>
</dbReference>
<protein>
    <submittedName>
        <fullName evidence="2">Aminoglycoside phosphotransferase</fullName>
    </submittedName>
</protein>
<dbReference type="Proteomes" id="UP000595446">
    <property type="component" value="Chromosome"/>
</dbReference>
<dbReference type="Gene3D" id="3.90.1200.10">
    <property type="match status" value="1"/>
</dbReference>
<organism evidence="2 3">
    <name type="scientific">Mycobacterium heckeshornense</name>
    <dbReference type="NCBI Taxonomy" id="110505"/>
    <lineage>
        <taxon>Bacteria</taxon>
        <taxon>Bacillati</taxon>
        <taxon>Actinomycetota</taxon>
        <taxon>Actinomycetes</taxon>
        <taxon>Mycobacteriales</taxon>
        <taxon>Mycobacteriaceae</taxon>
        <taxon>Mycobacterium</taxon>
    </lineage>
</organism>
<keyword evidence="3" id="KW-1185">Reference proteome</keyword>
<evidence type="ECO:0000313" key="2">
    <source>
        <dbReference type="EMBL" id="BCO36252.1"/>
    </source>
</evidence>
<dbReference type="PANTHER" id="PTHR21310">
    <property type="entry name" value="AMINOGLYCOSIDE PHOSPHOTRANSFERASE-RELATED-RELATED"/>
    <property type="match status" value="1"/>
</dbReference>
<dbReference type="SUPFAM" id="SSF56112">
    <property type="entry name" value="Protein kinase-like (PK-like)"/>
    <property type="match status" value="1"/>
</dbReference>
<dbReference type="RefSeq" id="WP_053094069.1">
    <property type="nucleotide sequence ID" value="NZ_AP024237.1"/>
</dbReference>
<sequence>MTPTSRAAATPLDQDELRDRLAAGLAGLGARLGELRLLPAAAGGGNSGITCLARVRGGGLGERLVVKVAPPGLEPVRNRDVVRQARLLQALGRDGRVPVPGVVLVSPGDPPALPPAVVMRFVEGETVEPGLEPTRPSAEIVRSRSLAAARLLAVLHGLDATALGLDSEAPMSLRDELDKWARAFASVEPAHQAGHGAILPLLVASMPEPVPAAICHGDFRLGNMLCSGPDIAAVIDWEIWSRSDPRLDLSWLLWISDPTHPSAVGPVAGMPSADELIAAYVDAGGNPIGRRELVWFRALTCYKQASTVALLAKHGRRKQDGSAPAFEALAPRLIARARALLESQDIVA</sequence>
<feature type="domain" description="Aminoglycoside phosphotransferase" evidence="1">
    <location>
        <begin position="55"/>
        <end position="261"/>
    </location>
</feature>
<dbReference type="AlphaFoldDB" id="A0A2I3EF79"/>
<evidence type="ECO:0000259" key="1">
    <source>
        <dbReference type="Pfam" id="PF01636"/>
    </source>
</evidence>
<dbReference type="EMBL" id="AP024237">
    <property type="protein sequence ID" value="BCO36252.1"/>
    <property type="molecule type" value="Genomic_DNA"/>
</dbReference>
<evidence type="ECO:0000313" key="3">
    <source>
        <dbReference type="Proteomes" id="UP000595446"/>
    </source>
</evidence>
<dbReference type="STRING" id="110505.ACT16_22790"/>
<keyword evidence="2" id="KW-0808">Transferase</keyword>
<gene>
    <name evidence="2" type="ORF">MHEC_26850</name>
</gene>